<proteinExistence type="predicted"/>
<gene>
    <name evidence="1" type="ORF">CEV31_3584</name>
</gene>
<comment type="caution">
    <text evidence="1">The sequence shown here is derived from an EMBL/GenBank/DDBJ whole genome shotgun (WGS) entry which is preliminary data.</text>
</comment>
<keyword evidence="2" id="KW-1185">Reference proteome</keyword>
<dbReference type="Proteomes" id="UP000215590">
    <property type="component" value="Unassembled WGS sequence"/>
</dbReference>
<reference evidence="1 2" key="1">
    <citation type="submission" date="2017-07" db="EMBL/GenBank/DDBJ databases">
        <title>Phylogenetic study on the rhizospheric bacterium Ochrobactrum sp. A44.</title>
        <authorList>
            <person name="Krzyzanowska D.M."/>
            <person name="Ossowicki A."/>
            <person name="Rajewska M."/>
            <person name="Maciag T."/>
            <person name="Kaczynski Z."/>
            <person name="Czerwicka M."/>
            <person name="Jafra S."/>
        </authorList>
    </citation>
    <scope>NUCLEOTIDE SEQUENCE [LARGE SCALE GENOMIC DNA]</scope>
    <source>
        <strain evidence="1 2">DSM 7216</strain>
    </source>
</reference>
<organism evidence="1 2">
    <name type="scientific">Brucella thiophenivorans</name>
    <dbReference type="NCBI Taxonomy" id="571255"/>
    <lineage>
        <taxon>Bacteria</taxon>
        <taxon>Pseudomonadati</taxon>
        <taxon>Pseudomonadota</taxon>
        <taxon>Alphaproteobacteria</taxon>
        <taxon>Hyphomicrobiales</taxon>
        <taxon>Brucellaceae</taxon>
        <taxon>Brucella/Ochrobactrum group</taxon>
        <taxon>Brucella</taxon>
    </lineage>
</organism>
<sequence>MCFTLHLQKGQYTHPVSETAQRKFADNRWMAKQKITTNNLDKLIIAAAEVVNPN</sequence>
<dbReference type="EMBL" id="NNRJ01000056">
    <property type="protein sequence ID" value="OYR12249.1"/>
    <property type="molecule type" value="Genomic_DNA"/>
</dbReference>
<evidence type="ECO:0000313" key="1">
    <source>
        <dbReference type="EMBL" id="OYR12249.1"/>
    </source>
</evidence>
<evidence type="ECO:0000313" key="2">
    <source>
        <dbReference type="Proteomes" id="UP000215590"/>
    </source>
</evidence>
<dbReference type="AlphaFoldDB" id="A0A256FBI6"/>
<protein>
    <submittedName>
        <fullName evidence="1">Uncharacterized protein</fullName>
    </submittedName>
</protein>
<accession>A0A256FBI6</accession>
<name>A0A256FBI6_9HYPH</name>